<organism evidence="6 7">
    <name type="scientific">Rhizopus oryzae</name>
    <name type="common">Mucormycosis agent</name>
    <name type="synonym">Rhizopus arrhizus var. delemar</name>
    <dbReference type="NCBI Taxonomy" id="64495"/>
    <lineage>
        <taxon>Eukaryota</taxon>
        <taxon>Fungi</taxon>
        <taxon>Fungi incertae sedis</taxon>
        <taxon>Mucoromycota</taxon>
        <taxon>Mucoromycotina</taxon>
        <taxon>Mucoromycetes</taxon>
        <taxon>Mucorales</taxon>
        <taxon>Mucorineae</taxon>
        <taxon>Rhizopodaceae</taxon>
        <taxon>Rhizopus</taxon>
    </lineage>
</organism>
<comment type="similarity">
    <text evidence="1">Belongs to the formin homology family. BNI1 subfamily.</text>
</comment>
<dbReference type="GO" id="GO:0032153">
    <property type="term" value="C:cell division site"/>
    <property type="evidence" value="ECO:0007669"/>
    <property type="project" value="TreeGrafter"/>
</dbReference>
<protein>
    <recommendedName>
        <fullName evidence="8">Actin-binding FH2</fullName>
    </recommendedName>
</protein>
<dbReference type="GO" id="GO:0015629">
    <property type="term" value="C:actin cytoskeleton"/>
    <property type="evidence" value="ECO:0007669"/>
    <property type="project" value="UniProtKB-ARBA"/>
</dbReference>
<dbReference type="Pfam" id="PF06367">
    <property type="entry name" value="Drf_FH3"/>
    <property type="match status" value="1"/>
</dbReference>
<comment type="caution">
    <text evidence="6">The sequence shown here is derived from an EMBL/GenBank/DDBJ whole genome shotgun (WGS) entry which is preliminary data.</text>
</comment>
<dbReference type="Proteomes" id="UP000716291">
    <property type="component" value="Unassembled WGS sequence"/>
</dbReference>
<dbReference type="SMART" id="SM01140">
    <property type="entry name" value="Drf_GBD"/>
    <property type="match status" value="1"/>
</dbReference>
<name>A0A9P7BWN2_RHIOR</name>
<dbReference type="EMBL" id="JAANQT010000155">
    <property type="protein sequence ID" value="KAG1313881.1"/>
    <property type="molecule type" value="Genomic_DNA"/>
</dbReference>
<feature type="compositionally biased region" description="Low complexity" evidence="3">
    <location>
        <begin position="693"/>
        <end position="702"/>
    </location>
</feature>
<dbReference type="PROSITE" id="PS51444">
    <property type="entry name" value="FH2"/>
    <property type="match status" value="1"/>
</dbReference>
<dbReference type="Gene3D" id="1.25.10.10">
    <property type="entry name" value="Leucine-rich Repeat Variant"/>
    <property type="match status" value="1"/>
</dbReference>
<dbReference type="SUPFAM" id="SSF48371">
    <property type="entry name" value="ARM repeat"/>
    <property type="match status" value="1"/>
</dbReference>
<evidence type="ECO:0000259" key="5">
    <source>
        <dbReference type="PROSITE" id="PS51444"/>
    </source>
</evidence>
<sequence length="1288" mass="147236">MSPTSSPKTRAVKRMLTMKPKPNILHRQIITNNATFEPGAAEIHFAQDQGIPPENEVNELFNDMLARRGIHNPGIIQSMDKWGLEKKWLMINQELQAELLISGVKPSKIKMMNTESKQPPSSRSSLDELQPQKSLSTPTRLIEKPHAIVTTQLSTSTSSSLIPSSPRTPTRIKSISPSHLRDHFFETDQNSPEFFIRKFLDPNLRSVTVAIAARLEVALRTRSVDWVSKFIQLKGFHVLSYALDYLNHTTEYRKDVALELEVEIVKSIKAIVNTIAGKQEAMDHPEYIHTVVFSILCPQWQTRKTVCELLAFLCYSDGYEHVVRGFEILRKFRKDLGLFDSWMRDFERTVDDESHRIPWNYLIEYALSNMILVNALIKIPGDVNDRVYMGNQFNASGLQSIIPKLKKMEDDLLNIQIKDCIETLESDMDEAFSEDISLSSDVSQPSELFDRVVESISQAPRASEQLMSVLKYLLWIHGDPDTKYHYYRMIQIIIQQIVMDRRPHENTESFSSTFGVAVGAVIQSYRELERLKKIEPKLEKLKAQFESVTAEKEELQAEIGKLRILPTQLEFEDINRRISELKDENDSLRDLLRTSKDTIAMLQNRLAEEESSEKDRDSDTDSPSRVPGRFGKGMKNSGSFMFGNLLMPLFNKKTAGSKDKKISIDTQSSDPAEDVSTRDSVYSSCNSSEKLASPVVSSSPLLSLPPPPPPPPLPPVLPSHVTTSSGAPPPPPPPPAPSVSIITPGATPNNIPIPPPPPSLGTATNPLTPNIPAAPISATPARKELHHYPQVKLKNLQWQKLDAKTTNQTLWETENSNLHQKLEERLKEKGVFNTIESLFPAKENKFLEKRLQIKKIDVDNDLVKFLTKDKNRNINIAILPQIKQLGSFKEARKHILAMDDRLCTETFLINLMTYIPNKEDNLVVMQKYIQAPEAECMKLDLPEQFTVEMMRIYRYEARLKYMLFRVQFWERFDRLKTSLATVLDACDALHDSDALKELLSVVLMLGNYMNATSLQGGAYGFRIASINKLIDTKATDNSKLTLLHILIGIVRQQFPHILNFIDDLKDVPQAARIMASISDIVQEYTDMRQGLRQLGIELDTYWKGGQVDLEQDRFYVVMEDYRNSVIERFEEIETLYINMDAKWKNVMTFYGENPQTIRPDEFFTIFSQFIECWKTCAYEELKYTQNKEREQKRIEEMEEKRLKSLQANTDTKQDEEGPLVDDLLAKLRSGESLTKRRKSRVRRMFKHSKSFKRRSSSSSVRRDSISSVNSLAPSISAEDLLRSLQENE</sequence>
<accession>A0A9P7BWN2</accession>
<feature type="compositionally biased region" description="Low complexity" evidence="3">
    <location>
        <begin position="741"/>
        <end position="750"/>
    </location>
</feature>
<dbReference type="InterPro" id="IPR014768">
    <property type="entry name" value="GBD/FH3_dom"/>
</dbReference>
<feature type="region of interest" description="Disordered" evidence="3">
    <location>
        <begin position="1234"/>
        <end position="1268"/>
    </location>
</feature>
<dbReference type="GO" id="GO:0005938">
    <property type="term" value="C:cell cortex"/>
    <property type="evidence" value="ECO:0007669"/>
    <property type="project" value="UniProtKB-ARBA"/>
</dbReference>
<feature type="region of interest" description="Disordered" evidence="3">
    <location>
        <begin position="113"/>
        <end position="137"/>
    </location>
</feature>
<dbReference type="GO" id="GO:0031267">
    <property type="term" value="F:small GTPase binding"/>
    <property type="evidence" value="ECO:0007669"/>
    <property type="project" value="InterPro"/>
</dbReference>
<feature type="region of interest" description="Disordered" evidence="3">
    <location>
        <begin position="605"/>
        <end position="634"/>
    </location>
</feature>
<dbReference type="Gene3D" id="6.10.30.50">
    <property type="match status" value="1"/>
</dbReference>
<dbReference type="SMART" id="SM01139">
    <property type="entry name" value="Drf_FH3"/>
    <property type="match status" value="1"/>
</dbReference>
<dbReference type="Gene3D" id="1.10.238.150">
    <property type="entry name" value="Formin, FH3 diaphanous domain"/>
    <property type="match status" value="1"/>
</dbReference>
<feature type="compositionally biased region" description="Pro residues" evidence="3">
    <location>
        <begin position="727"/>
        <end position="737"/>
    </location>
</feature>
<dbReference type="GO" id="GO:0043332">
    <property type="term" value="C:mating projection tip"/>
    <property type="evidence" value="ECO:0007669"/>
    <property type="project" value="TreeGrafter"/>
</dbReference>
<keyword evidence="2" id="KW-0175">Coiled coil</keyword>
<dbReference type="InterPro" id="IPR010473">
    <property type="entry name" value="GTPase-bd"/>
</dbReference>
<evidence type="ECO:0000313" key="6">
    <source>
        <dbReference type="EMBL" id="KAG1313881.1"/>
    </source>
</evidence>
<feature type="compositionally biased region" description="Basic residues" evidence="3">
    <location>
        <begin position="1235"/>
        <end position="1255"/>
    </location>
</feature>
<dbReference type="InterPro" id="IPR051661">
    <property type="entry name" value="Actin_filament_regulator"/>
</dbReference>
<evidence type="ECO:0000256" key="3">
    <source>
        <dbReference type="SAM" id="MobiDB-lite"/>
    </source>
</evidence>
<feature type="compositionally biased region" description="Pro residues" evidence="3">
    <location>
        <begin position="703"/>
        <end position="717"/>
    </location>
</feature>
<feature type="region of interest" description="Disordered" evidence="3">
    <location>
        <begin position="655"/>
        <end position="766"/>
    </location>
</feature>
<dbReference type="PROSITE" id="PS51232">
    <property type="entry name" value="GBD_FH3"/>
    <property type="match status" value="1"/>
</dbReference>
<feature type="domain" description="FH2" evidence="5">
    <location>
        <begin position="783"/>
        <end position="1199"/>
    </location>
</feature>
<dbReference type="SMART" id="SM00498">
    <property type="entry name" value="FH2"/>
    <property type="match status" value="1"/>
</dbReference>
<dbReference type="InterPro" id="IPR010472">
    <property type="entry name" value="FH3_dom"/>
</dbReference>
<feature type="compositionally biased region" description="Polar residues" evidence="3">
    <location>
        <begin position="678"/>
        <end position="690"/>
    </location>
</feature>
<feature type="coiled-coil region" evidence="2">
    <location>
        <begin position="1180"/>
        <end position="1207"/>
    </location>
</feature>
<feature type="domain" description="GBD/FH3" evidence="4">
    <location>
        <begin position="49"/>
        <end position="505"/>
    </location>
</feature>
<reference evidence="6" key="1">
    <citation type="journal article" date="2020" name="Microb. Genom.">
        <title>Genetic diversity of clinical and environmental Mucorales isolates obtained from an investigation of mucormycosis cases among solid organ transplant recipients.</title>
        <authorList>
            <person name="Nguyen M.H."/>
            <person name="Kaul D."/>
            <person name="Muto C."/>
            <person name="Cheng S.J."/>
            <person name="Richter R.A."/>
            <person name="Bruno V.M."/>
            <person name="Liu G."/>
            <person name="Beyhan S."/>
            <person name="Sundermann A.J."/>
            <person name="Mounaud S."/>
            <person name="Pasculle A.W."/>
            <person name="Nierman W.C."/>
            <person name="Driscoll E."/>
            <person name="Cumbie R."/>
            <person name="Clancy C.J."/>
            <person name="Dupont C.L."/>
        </authorList>
    </citation>
    <scope>NUCLEOTIDE SEQUENCE</scope>
    <source>
        <strain evidence="6">GL11</strain>
    </source>
</reference>
<evidence type="ECO:0008006" key="8">
    <source>
        <dbReference type="Google" id="ProtNLM"/>
    </source>
</evidence>
<dbReference type="GO" id="GO:1903475">
    <property type="term" value="P:mitotic actomyosin contractile ring assembly"/>
    <property type="evidence" value="ECO:0007669"/>
    <property type="project" value="TreeGrafter"/>
</dbReference>
<dbReference type="InterPro" id="IPR042201">
    <property type="entry name" value="FH2_Formin_sf"/>
</dbReference>
<evidence type="ECO:0000256" key="2">
    <source>
        <dbReference type="SAM" id="Coils"/>
    </source>
</evidence>
<dbReference type="Gene3D" id="1.20.58.630">
    <property type="match status" value="1"/>
</dbReference>
<dbReference type="SUPFAM" id="SSF101447">
    <property type="entry name" value="Formin homology 2 domain (FH2 domain)"/>
    <property type="match status" value="1"/>
</dbReference>
<evidence type="ECO:0000256" key="1">
    <source>
        <dbReference type="ARBA" id="ARBA00037935"/>
    </source>
</evidence>
<dbReference type="InterPro" id="IPR015425">
    <property type="entry name" value="FH2_Formin"/>
</dbReference>
<dbReference type="Gene3D" id="1.20.58.2220">
    <property type="entry name" value="Formin, FH2 domain"/>
    <property type="match status" value="1"/>
</dbReference>
<dbReference type="InterPro" id="IPR011989">
    <property type="entry name" value="ARM-like"/>
</dbReference>
<dbReference type="OrthoDB" id="1104827at2759"/>
<gene>
    <name evidence="6" type="ORF">G6F64_001898</name>
</gene>
<dbReference type="PANTHER" id="PTHR47102:SF2">
    <property type="entry name" value="PROTEIN BNI1"/>
    <property type="match status" value="1"/>
</dbReference>
<dbReference type="GO" id="GO:0003779">
    <property type="term" value="F:actin binding"/>
    <property type="evidence" value="ECO:0007669"/>
    <property type="project" value="InterPro"/>
</dbReference>
<keyword evidence="7" id="KW-1185">Reference proteome</keyword>
<evidence type="ECO:0000313" key="7">
    <source>
        <dbReference type="Proteomes" id="UP000716291"/>
    </source>
</evidence>
<proteinExistence type="inferred from homology"/>
<dbReference type="GO" id="GO:0051016">
    <property type="term" value="P:barbed-end actin filament capping"/>
    <property type="evidence" value="ECO:0007669"/>
    <property type="project" value="TreeGrafter"/>
</dbReference>
<dbReference type="Pfam" id="PF02181">
    <property type="entry name" value="FH2"/>
    <property type="match status" value="1"/>
</dbReference>
<dbReference type="PANTHER" id="PTHR47102">
    <property type="entry name" value="PROTEIN BNI1"/>
    <property type="match status" value="1"/>
</dbReference>
<dbReference type="InterPro" id="IPR016024">
    <property type="entry name" value="ARM-type_fold"/>
</dbReference>
<dbReference type="Pfam" id="PF06371">
    <property type="entry name" value="Drf_GBD"/>
    <property type="match status" value="1"/>
</dbReference>
<evidence type="ECO:0000259" key="4">
    <source>
        <dbReference type="PROSITE" id="PS51232"/>
    </source>
</evidence>
<feature type="compositionally biased region" description="Polar residues" evidence="3">
    <location>
        <begin position="113"/>
        <end position="124"/>
    </location>
</feature>
<dbReference type="GO" id="GO:0051017">
    <property type="term" value="P:actin filament bundle assembly"/>
    <property type="evidence" value="ECO:0007669"/>
    <property type="project" value="TreeGrafter"/>
</dbReference>